<dbReference type="Proteomes" id="UP000269923">
    <property type="component" value="Unassembled WGS sequence"/>
</dbReference>
<dbReference type="NCBIfam" id="NF003678">
    <property type="entry name" value="PRK05305.1-2"/>
    <property type="match status" value="1"/>
</dbReference>
<accession>A0A3P2A055</accession>
<evidence type="ECO:0000313" key="15">
    <source>
        <dbReference type="Proteomes" id="UP000269923"/>
    </source>
</evidence>
<comment type="subcellular location">
    <subcellularLocation>
        <location evidence="11">Cell membrane</location>
        <topology evidence="11">Peripheral membrane protein</topology>
    </subcellularLocation>
</comment>
<evidence type="ECO:0000256" key="10">
    <source>
        <dbReference type="ARBA" id="ARBA00023317"/>
    </source>
</evidence>
<evidence type="ECO:0000256" key="1">
    <source>
        <dbReference type="ARBA" id="ARBA00022475"/>
    </source>
</evidence>
<evidence type="ECO:0000313" key="14">
    <source>
        <dbReference type="EMBL" id="RRD88754.1"/>
    </source>
</evidence>
<feature type="transmembrane region" description="Helical" evidence="13">
    <location>
        <begin position="15"/>
        <end position="47"/>
    </location>
</feature>
<dbReference type="Pfam" id="PF02666">
    <property type="entry name" value="PS_Dcarbxylase"/>
    <property type="match status" value="1"/>
</dbReference>
<comment type="catalytic activity">
    <reaction evidence="11">
        <text>a 1,2-diacyl-sn-glycero-3-phospho-L-serine + H(+) = a 1,2-diacyl-sn-glycero-3-phosphoethanolamine + CO2</text>
        <dbReference type="Rhea" id="RHEA:20828"/>
        <dbReference type="ChEBI" id="CHEBI:15378"/>
        <dbReference type="ChEBI" id="CHEBI:16526"/>
        <dbReference type="ChEBI" id="CHEBI:57262"/>
        <dbReference type="ChEBI" id="CHEBI:64612"/>
        <dbReference type="EC" id="4.1.1.65"/>
    </reaction>
</comment>
<feature type="compositionally biased region" description="Basic and acidic residues" evidence="12">
    <location>
        <begin position="270"/>
        <end position="380"/>
    </location>
</feature>
<dbReference type="PANTHER" id="PTHR35809">
    <property type="entry name" value="ARCHAETIDYLSERINE DECARBOXYLASE PROENZYME-RELATED"/>
    <property type="match status" value="1"/>
</dbReference>
<feature type="active site" description="Schiff-base intermediate with substrate; via pyruvic acid" evidence="11">
    <location>
        <position position="183"/>
    </location>
</feature>
<keyword evidence="13" id="KW-1133">Transmembrane helix</keyword>
<comment type="caution">
    <text evidence="14">The sequence shown here is derived from an EMBL/GenBank/DDBJ whole genome shotgun (WGS) entry which is preliminary data.</text>
</comment>
<dbReference type="OrthoDB" id="9790893at2"/>
<evidence type="ECO:0000256" key="11">
    <source>
        <dbReference type="HAMAP-Rule" id="MF_00664"/>
    </source>
</evidence>
<comment type="function">
    <text evidence="11">Catalyzes the formation of phosphatidylethanolamine (PtdEtn) from phosphatidylserine (PtdSer).</text>
</comment>
<dbReference type="GO" id="GO:0005886">
    <property type="term" value="C:plasma membrane"/>
    <property type="evidence" value="ECO:0007669"/>
    <property type="project" value="UniProtKB-SubCell"/>
</dbReference>
<dbReference type="GO" id="GO:0004609">
    <property type="term" value="F:phosphatidylserine decarboxylase activity"/>
    <property type="evidence" value="ECO:0007669"/>
    <property type="project" value="UniProtKB-UniRule"/>
</dbReference>
<dbReference type="STRING" id="1121352.GCA_000620925_01439"/>
<reference evidence="14 15" key="1">
    <citation type="submission" date="2018-11" db="EMBL/GenBank/DDBJ databases">
        <title>Genomes From Bacteria Associated with the Canine Oral Cavity: a Test Case for Automated Genome-Based Taxonomic Assignment.</title>
        <authorList>
            <person name="Coil D.A."/>
            <person name="Jospin G."/>
            <person name="Darling A.E."/>
            <person name="Wallis C."/>
            <person name="Davis I.J."/>
            <person name="Harris S."/>
            <person name="Eisen J.A."/>
            <person name="Holcombe L.J."/>
            <person name="O'Flynn C."/>
        </authorList>
    </citation>
    <scope>NUCLEOTIDE SEQUENCE [LARGE SCALE GENOMIC DNA]</scope>
    <source>
        <strain evidence="14 15">COT-280</strain>
    </source>
</reference>
<dbReference type="HAMAP" id="MF_00664">
    <property type="entry name" value="PS_decarb_PSD_A"/>
    <property type="match status" value="1"/>
</dbReference>
<comment type="subunit">
    <text evidence="11">Heterodimer of a large membrane-associated beta subunit and a small pyruvoyl-containing alpha subunit.</text>
</comment>
<feature type="modified residue" description="Pyruvic acid (Ser); by autocatalysis" evidence="11">
    <location>
        <position position="183"/>
    </location>
</feature>
<dbReference type="UniPathway" id="UPA00558">
    <property type="reaction ID" value="UER00616"/>
</dbReference>
<feature type="chain" id="PRO_5023557227" description="Phosphatidylserine decarboxylase beta chain" evidence="11">
    <location>
        <begin position="1"/>
        <end position="182"/>
    </location>
</feature>
<gene>
    <name evidence="11" type="primary">psd</name>
    <name evidence="14" type="ORF">EII21_10985</name>
</gene>
<keyword evidence="10 11" id="KW-0670">Pyruvate</keyword>
<comment type="cofactor">
    <cofactor evidence="11">
        <name>pyruvate</name>
        <dbReference type="ChEBI" id="CHEBI:15361"/>
    </cofactor>
    <text evidence="11">Binds 1 pyruvoyl group covalently per subunit.</text>
</comment>
<dbReference type="EMBL" id="RQYC01000034">
    <property type="protein sequence ID" value="RRD88754.1"/>
    <property type="molecule type" value="Genomic_DNA"/>
</dbReference>
<feature type="site" description="Cleavage (non-hydrolytic); by autocatalysis" evidence="11">
    <location>
        <begin position="182"/>
        <end position="183"/>
    </location>
</feature>
<evidence type="ECO:0000256" key="7">
    <source>
        <dbReference type="ARBA" id="ARBA00023209"/>
    </source>
</evidence>
<dbReference type="PANTHER" id="PTHR35809:SF1">
    <property type="entry name" value="ARCHAETIDYLSERINE DECARBOXYLASE PROENZYME-RELATED"/>
    <property type="match status" value="1"/>
</dbReference>
<evidence type="ECO:0000256" key="13">
    <source>
        <dbReference type="SAM" id="Phobius"/>
    </source>
</evidence>
<evidence type="ECO:0000256" key="2">
    <source>
        <dbReference type="ARBA" id="ARBA00022516"/>
    </source>
</evidence>
<keyword evidence="5 11" id="KW-0472">Membrane</keyword>
<dbReference type="GO" id="GO:0006646">
    <property type="term" value="P:phosphatidylethanolamine biosynthetic process"/>
    <property type="evidence" value="ECO:0007669"/>
    <property type="project" value="UniProtKB-UniRule"/>
</dbReference>
<keyword evidence="1 11" id="KW-1003">Cell membrane</keyword>
<keyword evidence="2 11" id="KW-0444">Lipid biosynthesis</keyword>
<keyword evidence="9 11" id="KW-1208">Phospholipid metabolism</keyword>
<evidence type="ECO:0000256" key="6">
    <source>
        <dbReference type="ARBA" id="ARBA00023145"/>
    </source>
</evidence>
<comment type="pathway">
    <text evidence="11">Phospholipid metabolism; phosphatidylethanolamine biosynthesis; phosphatidylethanolamine from CDP-diacylglycerol: step 2/2.</text>
</comment>
<evidence type="ECO:0000256" key="9">
    <source>
        <dbReference type="ARBA" id="ARBA00023264"/>
    </source>
</evidence>
<evidence type="ECO:0000256" key="4">
    <source>
        <dbReference type="ARBA" id="ARBA00023098"/>
    </source>
</evidence>
<comment type="similarity">
    <text evidence="11">Belongs to the phosphatidylserine decarboxylase family. PSD-A subfamily.</text>
</comment>
<keyword evidence="15" id="KW-1185">Reference proteome</keyword>
<keyword evidence="7 11" id="KW-0594">Phospholipid biosynthesis</keyword>
<keyword evidence="8 11" id="KW-0456">Lyase</keyword>
<organism evidence="14 15">
    <name type="scientific">Conchiformibius steedae</name>
    <dbReference type="NCBI Taxonomy" id="153493"/>
    <lineage>
        <taxon>Bacteria</taxon>
        <taxon>Pseudomonadati</taxon>
        <taxon>Pseudomonadota</taxon>
        <taxon>Betaproteobacteria</taxon>
        <taxon>Neisseriales</taxon>
        <taxon>Neisseriaceae</taxon>
        <taxon>Conchiformibius</taxon>
    </lineage>
</organism>
<evidence type="ECO:0000256" key="5">
    <source>
        <dbReference type="ARBA" id="ARBA00023136"/>
    </source>
</evidence>
<keyword evidence="6 11" id="KW-0865">Zymogen</keyword>
<dbReference type="EC" id="4.1.1.65" evidence="11"/>
<comment type="PTM">
    <text evidence="11">Is synthesized initially as an inactive proenzyme. Formation of the active enzyme involves a self-maturation process in which the active site pyruvoyl group is generated from an internal serine residue via an autocatalytic post-translational modification. Two non-identical subunits are generated from the proenzyme in this reaction, and the pyruvate is formed at the N-terminus of the alpha chain, which is derived from the carboxyl end of the proenzyme. The post-translation cleavage follows an unusual pathway, termed non-hydrolytic serinolysis, in which the side chain hydroxyl group of the serine supplies its oxygen atom to form the C-terminus of the beta chain, while the remainder of the serine residue undergoes an oxidative deamination to produce ammonia and the pyruvoyl prosthetic group on the alpha chain.</text>
</comment>
<evidence type="ECO:0000256" key="3">
    <source>
        <dbReference type="ARBA" id="ARBA00022793"/>
    </source>
</evidence>
<feature type="region of interest" description="Disordered" evidence="12">
    <location>
        <begin position="270"/>
        <end position="396"/>
    </location>
</feature>
<sequence>MNRYYPHTIIAQEGWPFIIGGLLASVLMTLLCGWWSVPFWLFVLFCLQFFRDPARDIPDTPDAVLCPADGRIVVVEKSTDPYRHTEALKISVFMNVFNVHSQRAPAHGKITHVEYNAGKFLNAALDKASSENERNAVLMTTEQGHDITFVQVAGLVARRILCYAKAGESMVRGERYGFIRFGSRVDVYLPVDAVANVAIGDKVRASETILAYFAQDGEKSEGEGENTAAPKAAETSKAVAESRLKADMEAKAEAEKAARLAAEAEEKARLEAEAKAQAEAEEQARAEAEAKAKAEAEEQARLEAEAKAQAEAEEQARLEAEAKAQAEAEEQARLEAEAKAQAEAEEQARLEAEAKAQAEAEEQARLEAEAKAQAEAEEQARLQAEAEAQAAAEEQARLEAEAQAALEKAARLEAEAQAEAEELARLQAVQSQVAAQTPELVQSNGADDAQQLARVAAENAFAAPQQAEQDAAAESFRRSEEEALAEIAARAPIVRREVFASVPEPWQTIEPSEIIIKTEVKK</sequence>
<keyword evidence="3 11" id="KW-0210">Decarboxylase</keyword>
<protein>
    <recommendedName>
        <fullName evidence="11">Phosphatidylserine decarboxylase proenzyme</fullName>
        <ecNumber evidence="11">4.1.1.65</ecNumber>
    </recommendedName>
    <component>
        <recommendedName>
            <fullName evidence="11">Phosphatidylserine decarboxylase alpha chain</fullName>
        </recommendedName>
    </component>
    <component>
        <recommendedName>
            <fullName evidence="11">Phosphatidylserine decarboxylase beta chain</fullName>
        </recommendedName>
    </component>
</protein>
<keyword evidence="13" id="KW-0812">Transmembrane</keyword>
<evidence type="ECO:0000256" key="8">
    <source>
        <dbReference type="ARBA" id="ARBA00023239"/>
    </source>
</evidence>
<dbReference type="NCBIfam" id="TIGR00164">
    <property type="entry name" value="AS_decarb"/>
    <property type="match status" value="1"/>
</dbReference>
<name>A0A3P2A055_9NEIS</name>
<dbReference type="AlphaFoldDB" id="A0A3P2A055"/>
<feature type="chain" id="PRO_5023557226" description="Phosphatidylserine decarboxylase alpha chain" evidence="11">
    <location>
        <begin position="183"/>
        <end position="522"/>
    </location>
</feature>
<dbReference type="NCBIfam" id="NF003680">
    <property type="entry name" value="PRK05305.1-5"/>
    <property type="match status" value="1"/>
</dbReference>
<feature type="compositionally biased region" description="Low complexity" evidence="12">
    <location>
        <begin position="381"/>
        <end position="393"/>
    </location>
</feature>
<dbReference type="InterPro" id="IPR003817">
    <property type="entry name" value="PS_Dcarbxylase"/>
</dbReference>
<dbReference type="InterPro" id="IPR033175">
    <property type="entry name" value="PSD-A"/>
</dbReference>
<keyword evidence="4 11" id="KW-0443">Lipid metabolism</keyword>
<evidence type="ECO:0000256" key="12">
    <source>
        <dbReference type="SAM" id="MobiDB-lite"/>
    </source>
</evidence>
<proteinExistence type="inferred from homology"/>